<dbReference type="Proteomes" id="UP000473325">
    <property type="component" value="Unassembled WGS sequence"/>
</dbReference>
<dbReference type="NCBIfam" id="NF041259">
    <property type="entry name" value="mono_DmmA_fam"/>
    <property type="match status" value="1"/>
</dbReference>
<comment type="caution">
    <text evidence="3">The sequence shown here is derived from an EMBL/GenBank/DDBJ whole genome shotgun (WGS) entry which is preliminary data.</text>
</comment>
<keyword evidence="4" id="KW-1185">Reference proteome</keyword>
<dbReference type="Pfam" id="PF22289">
    <property type="entry name" value="DmmA-like_C"/>
    <property type="match status" value="1"/>
</dbReference>
<feature type="compositionally biased region" description="Basic and acidic residues" evidence="1">
    <location>
        <begin position="12"/>
        <end position="21"/>
    </location>
</feature>
<evidence type="ECO:0000259" key="2">
    <source>
        <dbReference type="Pfam" id="PF22289"/>
    </source>
</evidence>
<dbReference type="RefSeq" id="WP_160876381.1">
    <property type="nucleotide sequence ID" value="NZ_WUEK01000003.1"/>
</dbReference>
<feature type="region of interest" description="Disordered" evidence="1">
    <location>
        <begin position="1"/>
        <end position="25"/>
    </location>
</feature>
<evidence type="ECO:0000256" key="1">
    <source>
        <dbReference type="SAM" id="MobiDB-lite"/>
    </source>
</evidence>
<evidence type="ECO:0000313" key="3">
    <source>
        <dbReference type="EMBL" id="MXG89216.1"/>
    </source>
</evidence>
<dbReference type="AlphaFoldDB" id="A0A6L7EU73"/>
<dbReference type="InterPro" id="IPR048037">
    <property type="entry name" value="DmmA-like_C"/>
</dbReference>
<name>A0A6L7EU73_9ACTN</name>
<evidence type="ECO:0000313" key="4">
    <source>
        <dbReference type="Proteomes" id="UP000473325"/>
    </source>
</evidence>
<organism evidence="3 4">
    <name type="scientific">Nocardioides flavescens</name>
    <dbReference type="NCBI Taxonomy" id="2691959"/>
    <lineage>
        <taxon>Bacteria</taxon>
        <taxon>Bacillati</taxon>
        <taxon>Actinomycetota</taxon>
        <taxon>Actinomycetes</taxon>
        <taxon>Propionibacteriales</taxon>
        <taxon>Nocardioidaceae</taxon>
        <taxon>Nocardioides</taxon>
    </lineage>
</organism>
<reference evidence="3 4" key="1">
    <citation type="submission" date="2019-12" db="EMBL/GenBank/DDBJ databases">
        <authorList>
            <person name="Kun Z."/>
        </authorList>
    </citation>
    <scope>NUCLEOTIDE SEQUENCE [LARGE SCALE GENOMIC DNA]</scope>
    <source>
        <strain evidence="3 4">YIM 123512</strain>
    </source>
</reference>
<protein>
    <recommendedName>
        <fullName evidence="2">Dimethylamine monooxygenase subunit DmmA-like C-terminal domain-containing protein</fullName>
    </recommendedName>
</protein>
<gene>
    <name evidence="3" type="ORF">GRQ65_06605</name>
</gene>
<dbReference type="EMBL" id="WUEK01000003">
    <property type="protein sequence ID" value="MXG89216.1"/>
    <property type="molecule type" value="Genomic_DNA"/>
</dbReference>
<sequence length="187" mass="19287">MTALSTTSIPRWARDAHDPPRESTLPSGAASWLLVPVGEEAHHLALRWAEGLPADVPTELVAGTSADGVAPALDAALEAARVGVRVAVAGPVADCLALRGQLVSAGLEDDELLVAPTSAAGLEVFCVHCGATTRATAEVGDVVACDSCDRGLFVYHHVSRRDGRFLGFQADAETATDPTDPTGGDPR</sequence>
<feature type="domain" description="Dimethylamine monooxygenase subunit DmmA-like C-terminal" evidence="2">
    <location>
        <begin position="124"/>
        <end position="167"/>
    </location>
</feature>
<accession>A0A6L7EU73</accession>
<proteinExistence type="predicted"/>